<proteinExistence type="predicted"/>
<protein>
    <submittedName>
        <fullName evidence="5">Amino acid adenylation domain-containing protein</fullName>
    </submittedName>
</protein>
<organism evidence="5 6">
    <name type="scientific">Paraburkholderia youngii</name>
    <dbReference type="NCBI Taxonomy" id="2782701"/>
    <lineage>
        <taxon>Bacteria</taxon>
        <taxon>Pseudomonadati</taxon>
        <taxon>Pseudomonadota</taxon>
        <taxon>Betaproteobacteria</taxon>
        <taxon>Burkholderiales</taxon>
        <taxon>Burkholderiaceae</taxon>
        <taxon>Paraburkholderia</taxon>
    </lineage>
</organism>
<accession>A0ABX2NZA1</accession>
<feature type="non-terminal residue" evidence="5">
    <location>
        <position position="1"/>
    </location>
</feature>
<dbReference type="Gene3D" id="3.40.50.12780">
    <property type="entry name" value="N-terminal domain of ligase-like"/>
    <property type="match status" value="1"/>
</dbReference>
<dbReference type="PROSITE" id="PS50075">
    <property type="entry name" value="CARRIER"/>
    <property type="match status" value="1"/>
</dbReference>
<dbReference type="Gene3D" id="1.10.1200.10">
    <property type="entry name" value="ACP-like"/>
    <property type="match status" value="1"/>
</dbReference>
<dbReference type="Pfam" id="PF13193">
    <property type="entry name" value="AMP-binding_C"/>
    <property type="match status" value="1"/>
</dbReference>
<dbReference type="Gene3D" id="3.40.50.1820">
    <property type="entry name" value="alpha/beta hydrolase"/>
    <property type="match status" value="1"/>
</dbReference>
<dbReference type="InterPro" id="IPR020845">
    <property type="entry name" value="AMP-binding_CS"/>
</dbReference>
<dbReference type="RefSeq" id="WP_176370144.1">
    <property type="nucleotide sequence ID" value="NZ_VOMC01000163.1"/>
</dbReference>
<dbReference type="Gene3D" id="3.30.300.30">
    <property type="match status" value="1"/>
</dbReference>
<dbReference type="InterPro" id="IPR009081">
    <property type="entry name" value="PP-bd_ACP"/>
</dbReference>
<dbReference type="InterPro" id="IPR025110">
    <property type="entry name" value="AMP-bd_C"/>
</dbReference>
<dbReference type="EMBL" id="VOMC01000163">
    <property type="protein sequence ID" value="NVI09866.1"/>
    <property type="molecule type" value="Genomic_DNA"/>
</dbReference>
<dbReference type="InterPro" id="IPR001031">
    <property type="entry name" value="Thioesterase"/>
</dbReference>
<dbReference type="PROSITE" id="PS00455">
    <property type="entry name" value="AMP_BINDING"/>
    <property type="match status" value="1"/>
</dbReference>
<dbReference type="InterPro" id="IPR006162">
    <property type="entry name" value="Ppantetheine_attach_site"/>
</dbReference>
<evidence type="ECO:0000256" key="2">
    <source>
        <dbReference type="ARBA" id="ARBA00022553"/>
    </source>
</evidence>
<dbReference type="SUPFAM" id="SSF47336">
    <property type="entry name" value="ACP-like"/>
    <property type="match status" value="1"/>
</dbReference>
<dbReference type="SUPFAM" id="SSF56801">
    <property type="entry name" value="Acetyl-CoA synthetase-like"/>
    <property type="match status" value="1"/>
</dbReference>
<evidence type="ECO:0000313" key="5">
    <source>
        <dbReference type="EMBL" id="NVI09866.1"/>
    </source>
</evidence>
<dbReference type="InterPro" id="IPR000873">
    <property type="entry name" value="AMP-dep_synth/lig_dom"/>
</dbReference>
<evidence type="ECO:0000256" key="3">
    <source>
        <dbReference type="SAM" id="MobiDB-lite"/>
    </source>
</evidence>
<dbReference type="PROSITE" id="PS00012">
    <property type="entry name" value="PHOSPHOPANTETHEINE"/>
    <property type="match status" value="1"/>
</dbReference>
<sequence>TLIDPNDAPGQPETNPQIPGLTSRHLAYVIYTSGSTGAPKGVMVEHVSLVNLYSAMASEPGIAADDTVLNLTSVSFDIAALELYLPLLSGAQLMLASRDVAIDPERLVALIEQEAVTFLQATPAHWSALLNHRWPNASFTLLCGGDALPASLAARMFDHVQVLWNMYGPTETTIWSATHRMVPGLDPSIGRPISNTRLYLLDSHGQPVPLGAVGELYIGGAGVARGYLNRPELTAERFLPDPFSHHSDARMYRTGDLARYLPDGNLVFLGRNDHQVKIRGFRIEPGEIETCLAEHPAIREAVVVALGDTDKRLVAYVTGNETSPGELRDWLASRLPDYMVPSAFVRLHALPLTPNGKLDRRALPAPDADSLAHAAYEAPVGALEIALADIWRELLGVHTVSRHDSFFALGGHSLLAVQMINHAAKRGMICTLNDIFQHSTLAKLALHIDTYPSFTSNISAITIRSSGSEPPIFFVPDGFGDHSYAFALSQSIKIDCPTYALPWPPSFDASSSLIEGLSEKMANIIIGTQSNGPYRICGYCTGGILSYAIAKQLSDMGMEIDFVGLIDTPAPSTFRNDHLTIEQRFVMSISDCGNTILKERINKMQEKIGKLNIEELIELAQKLEILPKTIPIKVAVDHYKRIHNYVDMVKIYTPPPLHSAIHQFYALEKRGQGDHTSTQTHGWDKIIPSSHLFTNPVPGNHITLMTDKLNRMLLGSALSRILKAPNTHISKPLSEAL</sequence>
<dbReference type="InterPro" id="IPR010071">
    <property type="entry name" value="AA_adenyl_dom"/>
</dbReference>
<keyword evidence="2" id="KW-0597">Phosphoprotein</keyword>
<dbReference type="Proteomes" id="UP000821598">
    <property type="component" value="Unassembled WGS sequence"/>
</dbReference>
<feature type="domain" description="Carrier" evidence="4">
    <location>
        <begin position="378"/>
        <end position="452"/>
    </location>
</feature>
<dbReference type="Pfam" id="PF00975">
    <property type="entry name" value="Thioesterase"/>
    <property type="match status" value="1"/>
</dbReference>
<dbReference type="InterPro" id="IPR042099">
    <property type="entry name" value="ANL_N_sf"/>
</dbReference>
<keyword evidence="6" id="KW-1185">Reference proteome</keyword>
<dbReference type="InterPro" id="IPR036736">
    <property type="entry name" value="ACP-like_sf"/>
</dbReference>
<feature type="region of interest" description="Disordered" evidence="3">
    <location>
        <begin position="1"/>
        <end position="20"/>
    </location>
</feature>
<dbReference type="InterPro" id="IPR029058">
    <property type="entry name" value="AB_hydrolase_fold"/>
</dbReference>
<dbReference type="SUPFAM" id="SSF53474">
    <property type="entry name" value="alpha/beta-Hydrolases"/>
    <property type="match status" value="1"/>
</dbReference>
<dbReference type="NCBIfam" id="TIGR01733">
    <property type="entry name" value="AA-adenyl-dom"/>
    <property type="match status" value="1"/>
</dbReference>
<keyword evidence="1" id="KW-0596">Phosphopantetheine</keyword>
<dbReference type="Pfam" id="PF00550">
    <property type="entry name" value="PP-binding"/>
    <property type="match status" value="1"/>
</dbReference>
<dbReference type="CDD" id="cd05930">
    <property type="entry name" value="A_NRPS"/>
    <property type="match status" value="1"/>
</dbReference>
<dbReference type="InterPro" id="IPR045851">
    <property type="entry name" value="AMP-bd_C_sf"/>
</dbReference>
<dbReference type="PANTHER" id="PTHR45527:SF1">
    <property type="entry name" value="FATTY ACID SYNTHASE"/>
    <property type="match status" value="1"/>
</dbReference>
<name>A0ABX2NZA1_9BURK</name>
<evidence type="ECO:0000313" key="6">
    <source>
        <dbReference type="Proteomes" id="UP000821598"/>
    </source>
</evidence>
<reference evidence="5 6" key="1">
    <citation type="submission" date="2019-08" db="EMBL/GenBank/DDBJ databases">
        <title>Paraburkholderia simonii sp. nov. and P. youngii sp. nov. Brazilian and Mexican Mimosa-associated rhizobia.</title>
        <authorList>
            <person name="Mavima L."/>
            <person name="Beukes C.W."/>
            <person name="Palmer M."/>
            <person name="De Meyer S.E."/>
            <person name="James E.K."/>
            <person name="Maluk M."/>
            <person name="Avontuur J.R."/>
            <person name="Chan W.Y."/>
            <person name="Venter S.N."/>
            <person name="Steenkamp E.T."/>
        </authorList>
    </citation>
    <scope>NUCLEOTIDE SEQUENCE [LARGE SCALE GENOMIC DNA]</scope>
    <source>
        <strain evidence="5 6">JPY454</strain>
    </source>
</reference>
<evidence type="ECO:0000256" key="1">
    <source>
        <dbReference type="ARBA" id="ARBA00022450"/>
    </source>
</evidence>
<comment type="caution">
    <text evidence="5">The sequence shown here is derived from an EMBL/GenBank/DDBJ whole genome shotgun (WGS) entry which is preliminary data.</text>
</comment>
<evidence type="ECO:0000259" key="4">
    <source>
        <dbReference type="PROSITE" id="PS50075"/>
    </source>
</evidence>
<gene>
    <name evidence="5" type="ORF">FSB64_41420</name>
</gene>
<dbReference type="PANTHER" id="PTHR45527">
    <property type="entry name" value="NONRIBOSOMAL PEPTIDE SYNTHETASE"/>
    <property type="match status" value="1"/>
</dbReference>
<dbReference type="Pfam" id="PF00501">
    <property type="entry name" value="AMP-binding"/>
    <property type="match status" value="1"/>
</dbReference>